<evidence type="ECO:0000256" key="1">
    <source>
        <dbReference type="SAM" id="Phobius"/>
    </source>
</evidence>
<keyword evidence="1" id="KW-0472">Membrane</keyword>
<accession>A0ABV8LAD1</accession>
<feature type="transmembrane region" description="Helical" evidence="1">
    <location>
        <begin position="56"/>
        <end position="77"/>
    </location>
</feature>
<dbReference type="EMBL" id="JBHSBA010000015">
    <property type="protein sequence ID" value="MFC4127759.1"/>
    <property type="molecule type" value="Genomic_DNA"/>
</dbReference>
<gene>
    <name evidence="2" type="ORF">ACFOW8_22795</name>
</gene>
<sequence length="191" mass="19909">MTVANRPARLNRGVLGILGLILVAGGAAVLAVHLGAVDQVDPSAALVPGTDDPPRWVQFVVLAVAVVVALAALRWLAAQFGRLPKHETWRLGGPGERGDTVLGSGAAAAAVADDVTAYPGVRAVTARLTGGPAAPDLHLVVEVEPEADLPELRRRIRDHALVRLCSALELTAVPVSAEFRIADRARAGRTR</sequence>
<protein>
    <submittedName>
        <fullName evidence="2">Alkaline shock response membrane anchor protein AmaP</fullName>
    </submittedName>
</protein>
<keyword evidence="1" id="KW-1133">Transmembrane helix</keyword>
<organism evidence="2 3">
    <name type="scientific">Nocardia rhizosphaerae</name>
    <dbReference type="NCBI Taxonomy" id="1691571"/>
    <lineage>
        <taxon>Bacteria</taxon>
        <taxon>Bacillati</taxon>
        <taxon>Actinomycetota</taxon>
        <taxon>Actinomycetes</taxon>
        <taxon>Mycobacteriales</taxon>
        <taxon>Nocardiaceae</taxon>
        <taxon>Nocardia</taxon>
    </lineage>
</organism>
<keyword evidence="1" id="KW-0812">Transmembrane</keyword>
<feature type="transmembrane region" description="Helical" evidence="1">
    <location>
        <begin position="12"/>
        <end position="36"/>
    </location>
</feature>
<name>A0ABV8LAD1_9NOCA</name>
<reference evidence="3" key="1">
    <citation type="journal article" date="2019" name="Int. J. Syst. Evol. Microbiol.">
        <title>The Global Catalogue of Microorganisms (GCM) 10K type strain sequencing project: providing services to taxonomists for standard genome sequencing and annotation.</title>
        <authorList>
            <consortium name="The Broad Institute Genomics Platform"/>
            <consortium name="The Broad Institute Genome Sequencing Center for Infectious Disease"/>
            <person name="Wu L."/>
            <person name="Ma J."/>
        </authorList>
    </citation>
    <scope>NUCLEOTIDE SEQUENCE [LARGE SCALE GENOMIC DNA]</scope>
    <source>
        <strain evidence="3">CGMCC 4.7204</strain>
    </source>
</reference>
<evidence type="ECO:0000313" key="3">
    <source>
        <dbReference type="Proteomes" id="UP001595767"/>
    </source>
</evidence>
<comment type="caution">
    <text evidence="2">The sequence shown here is derived from an EMBL/GenBank/DDBJ whole genome shotgun (WGS) entry which is preliminary data.</text>
</comment>
<proteinExistence type="predicted"/>
<dbReference type="RefSeq" id="WP_378553438.1">
    <property type="nucleotide sequence ID" value="NZ_JBHSBA010000015.1"/>
</dbReference>
<dbReference type="Proteomes" id="UP001595767">
    <property type="component" value="Unassembled WGS sequence"/>
</dbReference>
<evidence type="ECO:0000313" key="2">
    <source>
        <dbReference type="EMBL" id="MFC4127759.1"/>
    </source>
</evidence>
<keyword evidence="3" id="KW-1185">Reference proteome</keyword>